<accession>A0ABW9F719</accession>
<comment type="caution">
    <text evidence="1">The sequence shown here is derived from an EMBL/GenBank/DDBJ whole genome shotgun (WGS) entry which is preliminary data.</text>
</comment>
<dbReference type="RefSeq" id="WP_408126742.1">
    <property type="nucleotide sequence ID" value="NZ_JBFNFH010000014.1"/>
</dbReference>
<keyword evidence="2" id="KW-1185">Reference proteome</keyword>
<dbReference type="EMBL" id="JBFNFH010000014">
    <property type="protein sequence ID" value="MFM1525249.1"/>
    <property type="molecule type" value="Genomic_DNA"/>
</dbReference>
<dbReference type="Proteomes" id="UP001629536">
    <property type="component" value="Unassembled WGS sequence"/>
</dbReference>
<sequence>MINYILKTKQGYLKCSRRNTFAPTTLDNASVYKSLYGAKKAKEFASRMYGSIEIVRVDVWEVEE</sequence>
<evidence type="ECO:0008006" key="3">
    <source>
        <dbReference type="Google" id="ProtNLM"/>
    </source>
</evidence>
<reference evidence="1 2" key="1">
    <citation type="journal article" date="2024" name="Front. Microbiol.">
        <title>Pangenomic and biochemical analyses of Helcococcus ovis reveal widespread tetracycline resistance and a novel bacterial species, Helcococcus bovis.</title>
        <authorList>
            <person name="Cunha F."/>
            <person name="Zhai Y."/>
            <person name="Casaro S."/>
            <person name="Jones K.L."/>
            <person name="Hernandez M."/>
            <person name="Bisinotto R.S."/>
            <person name="Kariyawasam S."/>
            <person name="Brown M.B."/>
            <person name="Phillips A."/>
            <person name="Jeong K.C."/>
            <person name="Galvao K.N."/>
        </authorList>
    </citation>
    <scope>NUCLEOTIDE SEQUENCE [LARGE SCALE GENOMIC DNA]</scope>
    <source>
        <strain evidence="1 2">KG197</strain>
    </source>
</reference>
<proteinExistence type="predicted"/>
<evidence type="ECO:0000313" key="1">
    <source>
        <dbReference type="EMBL" id="MFM1525249.1"/>
    </source>
</evidence>
<evidence type="ECO:0000313" key="2">
    <source>
        <dbReference type="Proteomes" id="UP001629536"/>
    </source>
</evidence>
<name>A0ABW9F719_9FIRM</name>
<protein>
    <recommendedName>
        <fullName evidence="3">DUF1659 domain-containing protein</fullName>
    </recommendedName>
</protein>
<organism evidence="1 2">
    <name type="scientific">Helcococcus bovis</name>
    <dbReference type="NCBI Taxonomy" id="3153252"/>
    <lineage>
        <taxon>Bacteria</taxon>
        <taxon>Bacillati</taxon>
        <taxon>Bacillota</taxon>
        <taxon>Tissierellia</taxon>
        <taxon>Tissierellales</taxon>
        <taxon>Peptoniphilaceae</taxon>
        <taxon>Helcococcus</taxon>
    </lineage>
</organism>
<gene>
    <name evidence="1" type="ORF">ABGF40_06120</name>
</gene>